<dbReference type="GO" id="GO:0006465">
    <property type="term" value="P:signal peptide processing"/>
    <property type="evidence" value="ECO:0007669"/>
    <property type="project" value="InterPro"/>
</dbReference>
<dbReference type="EC" id="3.4.21.89" evidence="3"/>
<accession>A0A7S0DZ55</accession>
<dbReference type="PANTHER" id="PTHR43390">
    <property type="entry name" value="SIGNAL PEPTIDASE I"/>
    <property type="match status" value="1"/>
</dbReference>
<evidence type="ECO:0000256" key="4">
    <source>
        <dbReference type="ARBA" id="ARBA00022801"/>
    </source>
</evidence>
<name>A0A7S0DZ55_9EUKA</name>
<dbReference type="AlphaFoldDB" id="A0A7S0DZ55"/>
<evidence type="ECO:0000256" key="3">
    <source>
        <dbReference type="ARBA" id="ARBA00013208"/>
    </source>
</evidence>
<dbReference type="InterPro" id="IPR019533">
    <property type="entry name" value="Peptidase_S26"/>
</dbReference>
<sequence length="112" mass="12678">MLINGKVQTEPYVAERMGYAMPSRTVPAGHLFVLGDNRNHSYDSHFWGCLPQERVLGIPLCTYWPPLRARGRAAYRGGPRRPLPGSRVVTRALRSLHQSRPGWTVGTYDRFA</sequence>
<dbReference type="InterPro" id="IPR019758">
    <property type="entry name" value="Pept_S26A_signal_pept_1_CS"/>
</dbReference>
<evidence type="ECO:0000256" key="2">
    <source>
        <dbReference type="ARBA" id="ARBA00009370"/>
    </source>
</evidence>
<dbReference type="EMBL" id="HBEP01000831">
    <property type="protein sequence ID" value="CAD8466932.1"/>
    <property type="molecule type" value="Transcribed_RNA"/>
</dbReference>
<feature type="domain" description="Peptidase S26" evidence="5">
    <location>
        <begin position="2"/>
        <end position="64"/>
    </location>
</feature>
<reference evidence="6" key="1">
    <citation type="submission" date="2021-01" db="EMBL/GenBank/DDBJ databases">
        <authorList>
            <person name="Corre E."/>
            <person name="Pelletier E."/>
            <person name="Niang G."/>
            <person name="Scheremetjew M."/>
            <person name="Finn R."/>
            <person name="Kale V."/>
            <person name="Holt S."/>
            <person name="Cochrane G."/>
            <person name="Meng A."/>
            <person name="Brown T."/>
            <person name="Cohen L."/>
        </authorList>
    </citation>
    <scope>NUCLEOTIDE SEQUENCE</scope>
    <source>
        <strain evidence="6">CCMP1374</strain>
    </source>
</reference>
<keyword evidence="4" id="KW-0378">Hydrolase</keyword>
<dbReference type="GO" id="GO:0016020">
    <property type="term" value="C:membrane"/>
    <property type="evidence" value="ECO:0007669"/>
    <property type="project" value="InterPro"/>
</dbReference>
<dbReference type="InterPro" id="IPR000223">
    <property type="entry name" value="Pept_S26A_signal_pept_1"/>
</dbReference>
<dbReference type="SUPFAM" id="SSF51306">
    <property type="entry name" value="LexA/Signal peptidase"/>
    <property type="match status" value="1"/>
</dbReference>
<comment type="catalytic activity">
    <reaction evidence="1">
        <text>Cleavage of hydrophobic, N-terminal signal or leader sequences from secreted and periplasmic proteins.</text>
        <dbReference type="EC" id="3.4.21.89"/>
    </reaction>
</comment>
<dbReference type="Pfam" id="PF10502">
    <property type="entry name" value="Peptidase_S26"/>
    <property type="match status" value="1"/>
</dbReference>
<organism evidence="6">
    <name type="scientific">Phaeocystis antarctica</name>
    <dbReference type="NCBI Taxonomy" id="33657"/>
    <lineage>
        <taxon>Eukaryota</taxon>
        <taxon>Haptista</taxon>
        <taxon>Haptophyta</taxon>
        <taxon>Prymnesiophyceae</taxon>
        <taxon>Phaeocystales</taxon>
        <taxon>Phaeocystaceae</taxon>
        <taxon>Phaeocystis</taxon>
    </lineage>
</organism>
<evidence type="ECO:0000313" key="6">
    <source>
        <dbReference type="EMBL" id="CAD8466932.1"/>
    </source>
</evidence>
<dbReference type="CDD" id="cd06530">
    <property type="entry name" value="S26_SPase_I"/>
    <property type="match status" value="1"/>
</dbReference>
<dbReference type="PROSITE" id="PS00761">
    <property type="entry name" value="SPASE_I_3"/>
    <property type="match status" value="1"/>
</dbReference>
<evidence type="ECO:0000259" key="5">
    <source>
        <dbReference type="Pfam" id="PF10502"/>
    </source>
</evidence>
<proteinExistence type="inferred from homology"/>
<dbReference type="InterPro" id="IPR036286">
    <property type="entry name" value="LexA/Signal_pep-like_sf"/>
</dbReference>
<protein>
    <recommendedName>
        <fullName evidence="3">signal peptidase I</fullName>
        <ecNumber evidence="3">3.4.21.89</ecNumber>
    </recommendedName>
</protein>
<comment type="similarity">
    <text evidence="2">Belongs to the peptidase S26 family.</text>
</comment>
<dbReference type="Gene3D" id="2.10.109.10">
    <property type="entry name" value="Umud Fragment, subunit A"/>
    <property type="match status" value="1"/>
</dbReference>
<dbReference type="GO" id="GO:0009003">
    <property type="term" value="F:signal peptidase activity"/>
    <property type="evidence" value="ECO:0007669"/>
    <property type="project" value="UniProtKB-EC"/>
</dbReference>
<gene>
    <name evidence="6" type="ORF">PANT1444_LOCUS496</name>
</gene>
<dbReference type="PANTHER" id="PTHR43390:SF1">
    <property type="entry name" value="CHLOROPLAST PROCESSING PEPTIDASE"/>
    <property type="match status" value="1"/>
</dbReference>
<dbReference type="GO" id="GO:0004252">
    <property type="term" value="F:serine-type endopeptidase activity"/>
    <property type="evidence" value="ECO:0007669"/>
    <property type="project" value="InterPro"/>
</dbReference>
<evidence type="ECO:0000256" key="1">
    <source>
        <dbReference type="ARBA" id="ARBA00000677"/>
    </source>
</evidence>